<dbReference type="RefSeq" id="WP_253436729.1">
    <property type="nucleotide sequence ID" value="NZ_CP100355.1"/>
</dbReference>
<gene>
    <name evidence="1" type="ORF">NGM29_15075</name>
</gene>
<protein>
    <submittedName>
        <fullName evidence="1">Transcriptional regulator</fullName>
    </submittedName>
</protein>
<dbReference type="EMBL" id="CP100355">
    <property type="protein sequence ID" value="UTF53083.1"/>
    <property type="molecule type" value="Genomic_DNA"/>
</dbReference>
<proteinExistence type="predicted"/>
<dbReference type="Proteomes" id="UP001056855">
    <property type="component" value="Chromosome"/>
</dbReference>
<dbReference type="GeneID" id="73291395"/>
<organism evidence="1 2">
    <name type="scientific">Natronosalvus rutilus</name>
    <dbReference type="NCBI Taxonomy" id="2953753"/>
    <lineage>
        <taxon>Archaea</taxon>
        <taxon>Methanobacteriati</taxon>
        <taxon>Methanobacteriota</taxon>
        <taxon>Stenosarchaea group</taxon>
        <taxon>Halobacteria</taxon>
        <taxon>Halobacteriales</taxon>
        <taxon>Natrialbaceae</taxon>
        <taxon>Natronosalvus</taxon>
    </lineage>
</organism>
<evidence type="ECO:0000313" key="1">
    <source>
        <dbReference type="EMBL" id="UTF53083.1"/>
    </source>
</evidence>
<dbReference type="KEGG" id="sawl:NGM29_15075"/>
<keyword evidence="2" id="KW-1185">Reference proteome</keyword>
<accession>A0A9E7SWD8</accession>
<dbReference type="Gene3D" id="3.30.160.60">
    <property type="entry name" value="Classic Zinc Finger"/>
    <property type="match status" value="1"/>
</dbReference>
<dbReference type="AlphaFoldDB" id="A0A9E7SWD8"/>
<evidence type="ECO:0000313" key="2">
    <source>
        <dbReference type="Proteomes" id="UP001056855"/>
    </source>
</evidence>
<name>A0A9E7SWD8_9EURY</name>
<sequence>MHTCRNCNQSFQTSLALEIHRDSCEKGQLYCQVCGERFRERDATRDGWHYACPTEDCDGEGLHEDLYEIDAIRKATH</sequence>
<reference evidence="1" key="1">
    <citation type="submission" date="2022-06" db="EMBL/GenBank/DDBJ databases">
        <title>Diverse halophilic archaea isolated from saline environments.</title>
        <authorList>
            <person name="Cui H.-L."/>
        </authorList>
    </citation>
    <scope>NUCLEOTIDE SEQUENCE</scope>
    <source>
        <strain evidence="1">WLHS1</strain>
    </source>
</reference>